<dbReference type="AlphaFoldDB" id="A0A8J7FBU6"/>
<reference evidence="2" key="1">
    <citation type="submission" date="2020-10" db="EMBL/GenBank/DDBJ databases">
        <title>Bacterium isolated from coastal waters sediment.</title>
        <authorList>
            <person name="Chen R.-J."/>
            <person name="Lu D.-C."/>
            <person name="Zhu K.-L."/>
            <person name="Du Z.-J."/>
        </authorList>
    </citation>
    <scope>NUCLEOTIDE SEQUENCE</scope>
    <source>
        <strain evidence="2">N1Y112</strain>
    </source>
</reference>
<proteinExistence type="predicted"/>
<comment type="caution">
    <text evidence="2">The sequence shown here is derived from an EMBL/GenBank/DDBJ whole genome shotgun (WGS) entry which is preliminary data.</text>
</comment>
<dbReference type="RefSeq" id="WP_193953709.1">
    <property type="nucleotide sequence ID" value="NZ_JADEYS010000012.1"/>
</dbReference>
<organism evidence="2 3">
    <name type="scientific">Pontibacterium sinense</name>
    <dbReference type="NCBI Taxonomy" id="2781979"/>
    <lineage>
        <taxon>Bacteria</taxon>
        <taxon>Pseudomonadati</taxon>
        <taxon>Pseudomonadota</taxon>
        <taxon>Gammaproteobacteria</taxon>
        <taxon>Oceanospirillales</taxon>
        <taxon>Oceanospirillaceae</taxon>
        <taxon>Pontibacterium</taxon>
    </lineage>
</organism>
<keyword evidence="3" id="KW-1185">Reference proteome</keyword>
<dbReference type="EMBL" id="JADEYS010000012">
    <property type="protein sequence ID" value="MBE9398072.1"/>
    <property type="molecule type" value="Genomic_DNA"/>
</dbReference>
<evidence type="ECO:0000313" key="2">
    <source>
        <dbReference type="EMBL" id="MBE9398072.1"/>
    </source>
</evidence>
<evidence type="ECO:0000313" key="3">
    <source>
        <dbReference type="Proteomes" id="UP000640333"/>
    </source>
</evidence>
<dbReference type="Proteomes" id="UP000640333">
    <property type="component" value="Unassembled WGS sequence"/>
</dbReference>
<gene>
    <name evidence="2" type="ORF">IOQ59_12460</name>
</gene>
<feature type="region of interest" description="Disordered" evidence="1">
    <location>
        <begin position="93"/>
        <end position="115"/>
    </location>
</feature>
<protein>
    <recommendedName>
        <fullName evidence="4">Transmembrane anchor protein</fullName>
    </recommendedName>
</protein>
<sequence>MRDISDMTTDGLPSNASLIKATIAAAALGGVLLVTTVLPAEYGIDPTGLGKAMGLTQLNSSTKSTPPVPATVVTATPPAVNAVAAVAAVSAAASTPTVETDNDDENSPVRKRDSAYQTRTMTLSLAPGQGTEIKAVMEAGERFVFNWKTEGGAVNFDMHGEPPNAKRDEFTSYWFARNQRQASGSFTAPFKGTHGWYWRNRGTKPVKVNVSLSGFFRDVYMP</sequence>
<accession>A0A8J7FBU6</accession>
<evidence type="ECO:0008006" key="4">
    <source>
        <dbReference type="Google" id="ProtNLM"/>
    </source>
</evidence>
<name>A0A8J7FBU6_9GAMM</name>
<evidence type="ECO:0000256" key="1">
    <source>
        <dbReference type="SAM" id="MobiDB-lite"/>
    </source>
</evidence>